<protein>
    <submittedName>
        <fullName evidence="2">Uncharacterized protein</fullName>
    </submittedName>
</protein>
<dbReference type="STRING" id="299255.SAMN02745129_2579"/>
<keyword evidence="1" id="KW-0472">Membrane</keyword>
<dbReference type="Proteomes" id="UP000184268">
    <property type="component" value="Unassembled WGS sequence"/>
</dbReference>
<evidence type="ECO:0000313" key="2">
    <source>
        <dbReference type="EMBL" id="SHH62526.1"/>
    </source>
</evidence>
<evidence type="ECO:0000313" key="3">
    <source>
        <dbReference type="Proteomes" id="UP000184268"/>
    </source>
</evidence>
<evidence type="ECO:0000256" key="1">
    <source>
        <dbReference type="SAM" id="Phobius"/>
    </source>
</evidence>
<keyword evidence="3" id="KW-1185">Reference proteome</keyword>
<feature type="transmembrane region" description="Helical" evidence="1">
    <location>
        <begin position="116"/>
        <end position="134"/>
    </location>
</feature>
<name>A0A1M5UI71_9GAMM</name>
<keyword evidence="1" id="KW-0812">Transmembrane</keyword>
<keyword evidence="1" id="KW-1133">Transmembrane helix</keyword>
<dbReference type="AlphaFoldDB" id="A0A1M5UI71"/>
<accession>A0A1M5UI71</accession>
<reference evidence="2 3" key="1">
    <citation type="submission" date="2016-11" db="EMBL/GenBank/DDBJ databases">
        <authorList>
            <person name="Jaros S."/>
            <person name="Januszkiewicz K."/>
            <person name="Wedrychowicz H."/>
        </authorList>
    </citation>
    <scope>NUCLEOTIDE SEQUENCE [LARGE SCALE GENOMIC DNA]</scope>
    <source>
        <strain evidence="2 3">DSM 16917</strain>
    </source>
</reference>
<sequence length="228" mass="25303">MVFGSAGQRYTQNFYCSFAMQLVQELPELSYGQWRDSMSLVCLNQPGMTERIWDHLEEFCANRPEQSAGRFKNKARDRAQSTVSIGALWQHFASADAGVDPSDLLPPNALNRLHNLRAVGCGVLLLLCLLLGSVVGAMSWLFWGVMAPAALALYLTTARIQWITAEEALAQFSPELRHSADLSDLLHCLAQYQGGISPAQLRAVNTMPVHRLRPLATFVRRQVTVQSS</sequence>
<dbReference type="EMBL" id="FQXG01000003">
    <property type="protein sequence ID" value="SHH62526.1"/>
    <property type="molecule type" value="Genomic_DNA"/>
</dbReference>
<gene>
    <name evidence="2" type="ORF">SAMN02745129_2579</name>
</gene>
<proteinExistence type="predicted"/>
<organism evidence="2 3">
    <name type="scientific">Ferrimonas marina</name>
    <dbReference type="NCBI Taxonomy" id="299255"/>
    <lineage>
        <taxon>Bacteria</taxon>
        <taxon>Pseudomonadati</taxon>
        <taxon>Pseudomonadota</taxon>
        <taxon>Gammaproteobacteria</taxon>
        <taxon>Alteromonadales</taxon>
        <taxon>Ferrimonadaceae</taxon>
        <taxon>Ferrimonas</taxon>
    </lineage>
</organism>